<protein>
    <submittedName>
        <fullName evidence="1">Uncharacterized protein</fullName>
    </submittedName>
</protein>
<name>A0ACA9USX1_BIOOC</name>
<keyword evidence="2" id="KW-1185">Reference proteome</keyword>
<evidence type="ECO:0000313" key="2">
    <source>
        <dbReference type="Proteomes" id="UP000836387"/>
    </source>
</evidence>
<dbReference type="EMBL" id="CADEHS020000645">
    <property type="protein sequence ID" value="CAG9956545.1"/>
    <property type="molecule type" value="Genomic_DNA"/>
</dbReference>
<gene>
    <name evidence="1" type="ORF">CRV2_00008456</name>
</gene>
<evidence type="ECO:0000313" key="1">
    <source>
        <dbReference type="EMBL" id="CAG9956545.1"/>
    </source>
</evidence>
<reference evidence="1" key="2">
    <citation type="submission" date="2021-10" db="EMBL/GenBank/DDBJ databases">
        <authorList>
            <person name="Piombo E."/>
        </authorList>
    </citation>
    <scope>NUCLEOTIDE SEQUENCE</scope>
</reference>
<sequence length="489" mass="56668">MIDILPLQGSPVVNVAVALVCITLTYQVVMCFYNYFFHPLAKYPGPKLAAISELWLSKRWAFTLLDASKKYGDVIRIAPNELFFTSFEAFKEIYGHTNHSKGRKPFLKSEFYDNPDEMSPLGAERDPVRHRETRKMLAHSFSESALTQQVQFIMSHIDLFMKQIEKYGSHEKGIQVDEWFNWLTFDIIGDLAFGESFHAVEKVKSNPAVTALMNVLFTGSVVNIFRRMPYLWPLAPFMLPISKLQKERKLHQEFARELIVKRIAKGNDRADFFGHLLGDEKTRLSEEFLRTNASSLLIAGSETTATALSGMTYYLLERPECLRALQDEVRGAFQSDDEINETSTRDLVYVDDVIKEALRIFIPLPINVPRVIVSGHQYTLGHSDRYFADPEEFHPERWLPSTHKLYSRRYGDDNLDASKPFLIGPRTCLGKNLAYLEMRIILSKLIFFFEWEALDELGVGKKVDWSRDVRVQFLWSKPDMRVRYTRRNF</sequence>
<dbReference type="Proteomes" id="UP000836387">
    <property type="component" value="Unassembled WGS sequence"/>
</dbReference>
<comment type="caution">
    <text evidence="1">The sequence shown here is derived from an EMBL/GenBank/DDBJ whole genome shotgun (WGS) entry which is preliminary data.</text>
</comment>
<accession>A0ACA9USX1</accession>
<organism evidence="1 2">
    <name type="scientific">Clonostachys rosea f. rosea IK726</name>
    <dbReference type="NCBI Taxonomy" id="1349383"/>
    <lineage>
        <taxon>Eukaryota</taxon>
        <taxon>Fungi</taxon>
        <taxon>Dikarya</taxon>
        <taxon>Ascomycota</taxon>
        <taxon>Pezizomycotina</taxon>
        <taxon>Sordariomycetes</taxon>
        <taxon>Hypocreomycetidae</taxon>
        <taxon>Hypocreales</taxon>
        <taxon>Bionectriaceae</taxon>
        <taxon>Clonostachys</taxon>
    </lineage>
</organism>
<reference evidence="1" key="1">
    <citation type="submission" date="2020-04" db="EMBL/GenBank/DDBJ databases">
        <authorList>
            <person name="Broberg M."/>
        </authorList>
    </citation>
    <scope>NUCLEOTIDE SEQUENCE</scope>
</reference>
<proteinExistence type="predicted"/>